<feature type="region of interest" description="Disordered" evidence="1">
    <location>
        <begin position="1"/>
        <end position="55"/>
    </location>
</feature>
<dbReference type="SUPFAM" id="SSF51261">
    <property type="entry name" value="Duplicated hybrid motif"/>
    <property type="match status" value="1"/>
</dbReference>
<dbReference type="Proteomes" id="UP001519362">
    <property type="component" value="Unassembled WGS sequence"/>
</dbReference>
<dbReference type="GO" id="GO:0016787">
    <property type="term" value="F:hydrolase activity"/>
    <property type="evidence" value="ECO:0007669"/>
    <property type="project" value="UniProtKB-KW"/>
</dbReference>
<evidence type="ECO:0000313" key="5">
    <source>
        <dbReference type="Proteomes" id="UP001519362"/>
    </source>
</evidence>
<keyword evidence="5" id="KW-1185">Reference proteome</keyword>
<feature type="region of interest" description="Disordered" evidence="1">
    <location>
        <begin position="141"/>
        <end position="182"/>
    </location>
</feature>
<keyword evidence="2" id="KW-0472">Membrane</keyword>
<dbReference type="RefSeq" id="WP_165134460.1">
    <property type="nucleotide sequence ID" value="NZ_CP049253.1"/>
</dbReference>
<organism evidence="4 5">
    <name type="scientific">Microbacterium amylolyticum</name>
    <dbReference type="NCBI Taxonomy" id="936337"/>
    <lineage>
        <taxon>Bacteria</taxon>
        <taxon>Bacillati</taxon>
        <taxon>Actinomycetota</taxon>
        <taxon>Actinomycetes</taxon>
        <taxon>Micrococcales</taxon>
        <taxon>Microbacteriaceae</taxon>
        <taxon>Microbacterium</taxon>
    </lineage>
</organism>
<feature type="domain" description="M23ase beta-sheet core" evidence="3">
    <location>
        <begin position="212"/>
        <end position="311"/>
    </location>
</feature>
<keyword evidence="4" id="KW-0378">Hydrolase</keyword>
<accession>A0ABS4ZJM8</accession>
<dbReference type="InterPro" id="IPR011055">
    <property type="entry name" value="Dup_hybrid_motif"/>
</dbReference>
<reference evidence="4 5" key="1">
    <citation type="submission" date="2021-03" db="EMBL/GenBank/DDBJ databases">
        <title>Sequencing the genomes of 1000 actinobacteria strains.</title>
        <authorList>
            <person name="Klenk H.-P."/>
        </authorList>
    </citation>
    <scope>NUCLEOTIDE SEQUENCE [LARGE SCALE GENOMIC DNA]</scope>
    <source>
        <strain evidence="4 5">DSM 24221</strain>
    </source>
</reference>
<evidence type="ECO:0000313" key="4">
    <source>
        <dbReference type="EMBL" id="MBP2437238.1"/>
    </source>
</evidence>
<sequence>MPKNHSTHEESPSLGSQALAPRPMDSRSMVAAARKEVRLAARSTRKSADSQKRGFRPARTVGTLAAVLALIAGVAIPAYAATQIDDVEQAEVSVRQQAEGEAQGFATSADAAVLDLASTTYSATSAEEIAQKKAEEEALARALEAQRQQEEHARQQALQPDQEAQPTDGAGGGAPAAVDAAPAPPVVGAGGWVTPVAPGTYTLGDGLGAGRGHQGVDLLAPTGTPIYAAQSCVVGYVGWSGAFGNLITLDCNLDGQQVTIKNAHLMDGGFAVSAGQHVAAGEVIGYMGSTGRSTAPHLHLEVWVNGSLADPHAYMAL</sequence>
<feature type="compositionally biased region" description="Basic and acidic residues" evidence="1">
    <location>
        <begin position="1"/>
        <end position="11"/>
    </location>
</feature>
<dbReference type="PANTHER" id="PTHR21666:SF270">
    <property type="entry name" value="MUREIN HYDROLASE ACTIVATOR ENVC"/>
    <property type="match status" value="1"/>
</dbReference>
<keyword evidence="2" id="KW-1133">Transmembrane helix</keyword>
<comment type="caution">
    <text evidence="4">The sequence shown here is derived from an EMBL/GenBank/DDBJ whole genome shotgun (WGS) entry which is preliminary data.</text>
</comment>
<dbReference type="InterPro" id="IPR016047">
    <property type="entry name" value="M23ase_b-sheet_dom"/>
</dbReference>
<feature type="transmembrane region" description="Helical" evidence="2">
    <location>
        <begin position="61"/>
        <end position="80"/>
    </location>
</feature>
<protein>
    <submittedName>
        <fullName evidence="4">Murein DD-endopeptidase MepM/ murein hydrolase activator NlpD</fullName>
    </submittedName>
</protein>
<evidence type="ECO:0000256" key="1">
    <source>
        <dbReference type="SAM" id="MobiDB-lite"/>
    </source>
</evidence>
<dbReference type="InterPro" id="IPR050570">
    <property type="entry name" value="Cell_wall_metabolism_enzyme"/>
</dbReference>
<evidence type="ECO:0000259" key="3">
    <source>
        <dbReference type="Pfam" id="PF01551"/>
    </source>
</evidence>
<dbReference type="Gene3D" id="2.70.70.10">
    <property type="entry name" value="Glucose Permease (Domain IIA)"/>
    <property type="match status" value="1"/>
</dbReference>
<gene>
    <name evidence="4" type="ORF">JOF34_001824</name>
</gene>
<dbReference type="EMBL" id="JAGIOL010000001">
    <property type="protein sequence ID" value="MBP2437238.1"/>
    <property type="molecule type" value="Genomic_DNA"/>
</dbReference>
<dbReference type="CDD" id="cd12797">
    <property type="entry name" value="M23_peptidase"/>
    <property type="match status" value="1"/>
</dbReference>
<evidence type="ECO:0000256" key="2">
    <source>
        <dbReference type="SAM" id="Phobius"/>
    </source>
</evidence>
<proteinExistence type="predicted"/>
<dbReference type="Pfam" id="PF01551">
    <property type="entry name" value="Peptidase_M23"/>
    <property type="match status" value="1"/>
</dbReference>
<keyword evidence="2" id="KW-0812">Transmembrane</keyword>
<name>A0ABS4ZJM8_9MICO</name>
<dbReference type="PANTHER" id="PTHR21666">
    <property type="entry name" value="PEPTIDASE-RELATED"/>
    <property type="match status" value="1"/>
</dbReference>